<proteinExistence type="inferred from homology"/>
<dbReference type="GeneID" id="19400513"/>
<dbReference type="GO" id="GO:0050613">
    <property type="term" value="F:Delta14-sterol reductase activity"/>
    <property type="evidence" value="ECO:0007669"/>
    <property type="project" value="EnsemblFungi"/>
</dbReference>
<keyword evidence="9 13" id="KW-0443">Lipid metabolism</keyword>
<feature type="transmembrane region" description="Helical" evidence="13">
    <location>
        <begin position="190"/>
        <end position="207"/>
    </location>
</feature>
<evidence type="ECO:0000256" key="8">
    <source>
        <dbReference type="ARBA" id="ARBA00023011"/>
    </source>
</evidence>
<evidence type="ECO:0000256" key="14">
    <source>
        <dbReference type="SAM" id="MobiDB-lite"/>
    </source>
</evidence>
<evidence type="ECO:0000256" key="4">
    <source>
        <dbReference type="ARBA" id="ARBA00022692"/>
    </source>
</evidence>
<dbReference type="InterPro" id="IPR018083">
    <property type="entry name" value="Sterol_reductase_CS"/>
</dbReference>
<evidence type="ECO:0000256" key="1">
    <source>
        <dbReference type="ARBA" id="ARBA00004141"/>
    </source>
</evidence>
<dbReference type="GO" id="GO:0005789">
    <property type="term" value="C:endoplasmic reticulum membrane"/>
    <property type="evidence" value="ECO:0007669"/>
    <property type="project" value="TreeGrafter"/>
</dbReference>
<dbReference type="Pfam" id="PF01222">
    <property type="entry name" value="ERG4_ERG24"/>
    <property type="match status" value="1"/>
</dbReference>
<reference evidence="15 16" key="1">
    <citation type="journal article" date="2012" name="PLoS Pathog.">
        <title>Diverse lifestyles and strategies of plant pathogenesis encoded in the genomes of eighteen Dothideomycetes fungi.</title>
        <authorList>
            <person name="Ohm R.A."/>
            <person name="Feau N."/>
            <person name="Henrissat B."/>
            <person name="Schoch C.L."/>
            <person name="Horwitz B.A."/>
            <person name="Barry K.W."/>
            <person name="Condon B.J."/>
            <person name="Copeland A.C."/>
            <person name="Dhillon B."/>
            <person name="Glaser F."/>
            <person name="Hesse C.N."/>
            <person name="Kosti I."/>
            <person name="LaButti K."/>
            <person name="Lindquist E.A."/>
            <person name="Lucas S."/>
            <person name="Salamov A.A."/>
            <person name="Bradshaw R.E."/>
            <person name="Ciuffetti L."/>
            <person name="Hamelin R.C."/>
            <person name="Kema G.H.J."/>
            <person name="Lawrence C."/>
            <person name="Scott J.A."/>
            <person name="Spatafora J.W."/>
            <person name="Turgeon B.G."/>
            <person name="de Wit P.J.G.M."/>
            <person name="Zhong S."/>
            <person name="Goodwin S.B."/>
            <person name="Grigoriev I.V."/>
        </authorList>
    </citation>
    <scope>NUCLEOTIDE SEQUENCE [LARGE SCALE GENOMIC DNA]</scope>
    <source>
        <strain evidence="16">28A</strain>
    </source>
</reference>
<evidence type="ECO:0000313" key="15">
    <source>
        <dbReference type="EMBL" id="EOA88471.1"/>
    </source>
</evidence>
<sequence length="520" mass="59002">MYRHLAHYRALLRPESHAAPAALGHGRQKEQQEGGRKPVEQPHGYEFLGPPGAFVISFGLPLLVYVFTFLCNDISGCPAPVLLHPHSFSLDQLKKEVGWTGFSGLLNTKAFLGTLSYYFLSLALYRFLPGEEHEGVELRSGGRLKYRFNAFYSALFIMSLLAAGTISQGAEFPVWTFILENHVGILTSNILISYLLAIYVYVASFSVKHPKDPSMRELAAGGHTGNMLYDWFIGRELNPRITLPIFGEVDIKAWCELRPGMLGWIIMDLAFIVQQYRNFGRVTDSIILITVAQAVYTFDALYMEPAILTTIDIIADGFGMMLSFGDLVWVPFTYSLQTRYLSVYPVELGLAGVAGVLAVQGIGYYMFRAVNNEKNRFRTNPEDPRVKHLKYIETEAGSKLLVSGWWGMARHINYLGDWIMSWSYVLPTAMSGYMIKNAAQDPITATQTDAYFFKGSYGKYAAPGEAKGWGMIFTYFFMVYFAILLIHRERRDEEKCRKKYGKDWDRYVELVPWRIVPGIY</sequence>
<dbReference type="PROSITE" id="PS01018">
    <property type="entry name" value="STEROL_REDUCT_2"/>
    <property type="match status" value="1"/>
</dbReference>
<feature type="transmembrane region" description="Helical" evidence="13">
    <location>
        <begin position="468"/>
        <end position="487"/>
    </location>
</feature>
<dbReference type="AlphaFoldDB" id="R0IV11"/>
<dbReference type="Proteomes" id="UP000016935">
    <property type="component" value="Unassembled WGS sequence"/>
</dbReference>
<feature type="region of interest" description="Disordered" evidence="14">
    <location>
        <begin position="21"/>
        <end position="42"/>
    </location>
</feature>
<dbReference type="PANTHER" id="PTHR21257:SF52">
    <property type="entry name" value="DELTA(14)-STEROL REDUCTASE TM7SF2"/>
    <property type="match status" value="1"/>
</dbReference>
<evidence type="ECO:0000256" key="13">
    <source>
        <dbReference type="RuleBase" id="RU369120"/>
    </source>
</evidence>
<dbReference type="STRING" id="671987.R0IV11"/>
<keyword evidence="10 13" id="KW-0472">Membrane</keyword>
<protein>
    <recommendedName>
        <fullName evidence="13">Delta(14)-sterol reductase</fullName>
    </recommendedName>
    <alternativeName>
        <fullName evidence="13">C-14 sterol reductase</fullName>
    </alternativeName>
    <alternativeName>
        <fullName evidence="13">Sterol C14-reductase</fullName>
    </alternativeName>
</protein>
<evidence type="ECO:0000313" key="16">
    <source>
        <dbReference type="Proteomes" id="UP000016935"/>
    </source>
</evidence>
<keyword evidence="11 13" id="KW-1207">Sterol metabolism</keyword>
<evidence type="ECO:0000256" key="3">
    <source>
        <dbReference type="ARBA" id="ARBA00022516"/>
    </source>
</evidence>
<comment type="caution">
    <text evidence="13">Lacks conserved residue(s) required for the propagation of feature annotation.</text>
</comment>
<feature type="transmembrane region" description="Helical" evidence="13">
    <location>
        <begin position="348"/>
        <end position="367"/>
    </location>
</feature>
<evidence type="ECO:0000256" key="12">
    <source>
        <dbReference type="ARBA" id="ARBA00023221"/>
    </source>
</evidence>
<keyword evidence="3 13" id="KW-0444">Lipid biosynthesis</keyword>
<dbReference type="InterPro" id="IPR001171">
    <property type="entry name" value="ERG24_DHCR-like"/>
</dbReference>
<comment type="subcellular location">
    <subcellularLocation>
        <location evidence="1">Membrane</location>
        <topology evidence="1">Multi-pass membrane protein</topology>
    </subcellularLocation>
</comment>
<accession>R0IV11</accession>
<evidence type="ECO:0000256" key="7">
    <source>
        <dbReference type="ARBA" id="ARBA00023002"/>
    </source>
</evidence>
<dbReference type="GO" id="GO:0006696">
    <property type="term" value="P:ergosterol biosynthetic process"/>
    <property type="evidence" value="ECO:0007669"/>
    <property type="project" value="EnsemblFungi"/>
</dbReference>
<organism evidence="15 16">
    <name type="scientific">Exserohilum turcicum (strain 28A)</name>
    <name type="common">Northern leaf blight fungus</name>
    <name type="synonym">Setosphaeria turcica</name>
    <dbReference type="NCBI Taxonomy" id="671987"/>
    <lineage>
        <taxon>Eukaryota</taxon>
        <taxon>Fungi</taxon>
        <taxon>Dikarya</taxon>
        <taxon>Ascomycota</taxon>
        <taxon>Pezizomycotina</taxon>
        <taxon>Dothideomycetes</taxon>
        <taxon>Pleosporomycetidae</taxon>
        <taxon>Pleosporales</taxon>
        <taxon>Pleosporineae</taxon>
        <taxon>Pleosporaceae</taxon>
        <taxon>Exserohilum</taxon>
    </lineage>
</organism>
<keyword evidence="12 13" id="KW-0753">Steroid metabolism</keyword>
<dbReference type="EMBL" id="KB908537">
    <property type="protein sequence ID" value="EOA88471.1"/>
    <property type="molecule type" value="Genomic_DNA"/>
</dbReference>
<keyword evidence="4 13" id="KW-0812">Transmembrane</keyword>
<keyword evidence="8 13" id="KW-0756">Sterol biosynthesis</keyword>
<dbReference type="PROSITE" id="PS01017">
    <property type="entry name" value="STEROL_REDUCT_1"/>
    <property type="match status" value="1"/>
</dbReference>
<keyword evidence="5 13" id="KW-0752">Steroid biosynthesis</keyword>
<evidence type="ECO:0000256" key="2">
    <source>
        <dbReference type="ARBA" id="ARBA00005402"/>
    </source>
</evidence>
<gene>
    <name evidence="15" type="ORF">SETTUDRAFT_168356</name>
</gene>
<dbReference type="Gene3D" id="1.20.120.1630">
    <property type="match status" value="1"/>
</dbReference>
<feature type="transmembrane region" description="Helical" evidence="13">
    <location>
        <begin position="149"/>
        <end position="170"/>
    </location>
</feature>
<dbReference type="RefSeq" id="XP_008023882.1">
    <property type="nucleotide sequence ID" value="XM_008025691.1"/>
</dbReference>
<dbReference type="eggNOG" id="KOG1435">
    <property type="taxonomic scope" value="Eukaryota"/>
</dbReference>
<dbReference type="HOGENOM" id="CLU_015631_0_3_1"/>
<keyword evidence="16" id="KW-1185">Reference proteome</keyword>
<evidence type="ECO:0000256" key="5">
    <source>
        <dbReference type="ARBA" id="ARBA00022955"/>
    </source>
</evidence>
<dbReference type="OrthoDB" id="10262235at2759"/>
<reference evidence="15 16" key="2">
    <citation type="journal article" date="2013" name="PLoS Genet.">
        <title>Comparative genome structure, secondary metabolite, and effector coding capacity across Cochliobolus pathogens.</title>
        <authorList>
            <person name="Condon B.J."/>
            <person name="Leng Y."/>
            <person name="Wu D."/>
            <person name="Bushley K.E."/>
            <person name="Ohm R.A."/>
            <person name="Otillar R."/>
            <person name="Martin J."/>
            <person name="Schackwitz W."/>
            <person name="Grimwood J."/>
            <person name="MohdZainudin N."/>
            <person name="Xue C."/>
            <person name="Wang R."/>
            <person name="Manning V.A."/>
            <person name="Dhillon B."/>
            <person name="Tu Z.J."/>
            <person name="Steffenson B.J."/>
            <person name="Salamov A."/>
            <person name="Sun H."/>
            <person name="Lowry S."/>
            <person name="LaButti K."/>
            <person name="Han J."/>
            <person name="Copeland A."/>
            <person name="Lindquist E."/>
            <person name="Barry K."/>
            <person name="Schmutz J."/>
            <person name="Baker S.E."/>
            <person name="Ciuffetti L.M."/>
            <person name="Grigoriev I.V."/>
            <person name="Zhong S."/>
            <person name="Turgeon B.G."/>
        </authorList>
    </citation>
    <scope>NUCLEOTIDE SEQUENCE [LARGE SCALE GENOMIC DNA]</scope>
    <source>
        <strain evidence="16">28A</strain>
    </source>
</reference>
<keyword evidence="7 13" id="KW-0560">Oxidoreductase</keyword>
<name>R0IV11_EXST2</name>
<evidence type="ECO:0000256" key="9">
    <source>
        <dbReference type="ARBA" id="ARBA00023098"/>
    </source>
</evidence>
<feature type="compositionally biased region" description="Basic and acidic residues" evidence="14">
    <location>
        <begin position="27"/>
        <end position="40"/>
    </location>
</feature>
<evidence type="ECO:0000256" key="6">
    <source>
        <dbReference type="ARBA" id="ARBA00022989"/>
    </source>
</evidence>
<keyword evidence="6 13" id="KW-1133">Transmembrane helix</keyword>
<evidence type="ECO:0000256" key="10">
    <source>
        <dbReference type="ARBA" id="ARBA00023136"/>
    </source>
</evidence>
<comment type="similarity">
    <text evidence="2 13">Belongs to the ERG4/ERG24 family.</text>
</comment>
<evidence type="ECO:0000256" key="11">
    <source>
        <dbReference type="ARBA" id="ARBA00023166"/>
    </source>
</evidence>
<dbReference type="PANTHER" id="PTHR21257">
    <property type="entry name" value="DELTA(14)-STEROL REDUCTASE"/>
    <property type="match status" value="1"/>
</dbReference>
<feature type="transmembrane region" description="Helical" evidence="13">
    <location>
        <begin position="47"/>
        <end position="70"/>
    </location>
</feature>